<evidence type="ECO:0008006" key="3">
    <source>
        <dbReference type="Google" id="ProtNLM"/>
    </source>
</evidence>
<protein>
    <recommendedName>
        <fullName evidence="3">LysR substrate-binding domain-containing protein</fullName>
    </recommendedName>
</protein>
<dbReference type="Proteomes" id="UP000681343">
    <property type="component" value="Plasmid pMM35_01"/>
</dbReference>
<dbReference type="KEGG" id="vfa:MM35RIKEN_14570"/>
<name>A0A810PYH7_9FIRM</name>
<dbReference type="EMBL" id="AP023416">
    <property type="protein sequence ID" value="BCK79265.1"/>
    <property type="molecule type" value="Genomic_DNA"/>
</dbReference>
<proteinExistence type="predicted"/>
<dbReference type="AlphaFoldDB" id="A0A810PYH7"/>
<accession>A0A810PYH7</accession>
<evidence type="ECO:0000313" key="1">
    <source>
        <dbReference type="EMBL" id="BCK79265.1"/>
    </source>
</evidence>
<organism evidence="1 2">
    <name type="scientific">Vescimonas fastidiosa</name>
    <dbReference type="NCBI Taxonomy" id="2714353"/>
    <lineage>
        <taxon>Bacteria</taxon>
        <taxon>Bacillati</taxon>
        <taxon>Bacillota</taxon>
        <taxon>Clostridia</taxon>
        <taxon>Eubacteriales</taxon>
        <taxon>Oscillospiraceae</taxon>
        <taxon>Vescimonas</taxon>
    </lineage>
</organism>
<keyword evidence="2" id="KW-1185">Reference proteome</keyword>
<reference evidence="1" key="1">
    <citation type="submission" date="2020-09" db="EMBL/GenBank/DDBJ databases">
        <title>New species isolated from human feces.</title>
        <authorList>
            <person name="Kitahara M."/>
            <person name="Shigeno Y."/>
            <person name="Shime M."/>
            <person name="Matsumoto Y."/>
            <person name="Nakamura S."/>
            <person name="Motooka D."/>
            <person name="Fukuoka S."/>
            <person name="Nishikawa H."/>
            <person name="Benno Y."/>
        </authorList>
    </citation>
    <scope>NUCLEOTIDE SEQUENCE</scope>
    <source>
        <strain evidence="1">MM35</strain>
        <plasmid evidence="1">pMM35_01</plasmid>
    </source>
</reference>
<evidence type="ECO:0000313" key="2">
    <source>
        <dbReference type="Proteomes" id="UP000681343"/>
    </source>
</evidence>
<sequence>MSDRAMAYSLLALGDAYVTGSGYLTQEDRRRSLVSVPITDLGQIEIGYICNPSRVLSELALEYIEWLKIITV</sequence>
<gene>
    <name evidence="1" type="ORF">MM35RIKEN_14570</name>
</gene>
<keyword evidence="1" id="KW-0614">Plasmid</keyword>
<geneLocation type="plasmid" evidence="1 2">
    <name>pMM35_01</name>
</geneLocation>